<dbReference type="InterPro" id="IPR035500">
    <property type="entry name" value="NHR-like_dom_sf"/>
</dbReference>
<keyword evidence="10 11" id="KW-0539">Nucleus</keyword>
<keyword evidence="6 11" id="KW-0805">Transcription regulation</keyword>
<dbReference type="PANTHER" id="PTHR24083">
    <property type="entry name" value="NUCLEAR HORMONE RECEPTOR"/>
    <property type="match status" value="1"/>
</dbReference>
<evidence type="ECO:0000313" key="14">
    <source>
        <dbReference type="EMBL" id="CAJ0609027.1"/>
    </source>
</evidence>
<dbReference type="PROSITE" id="PS00031">
    <property type="entry name" value="NUCLEAR_REC_DBD_1"/>
    <property type="match status" value="1"/>
</dbReference>
<dbReference type="Proteomes" id="UP001176961">
    <property type="component" value="Unassembled WGS sequence"/>
</dbReference>
<dbReference type="InterPro" id="IPR050274">
    <property type="entry name" value="Nuclear_hormone_rcpt_NR2"/>
</dbReference>
<keyword evidence="8 11" id="KW-0804">Transcription</keyword>
<keyword evidence="9 11" id="KW-0675">Receptor</keyword>
<dbReference type="SMART" id="SM00399">
    <property type="entry name" value="ZnF_C4"/>
    <property type="match status" value="1"/>
</dbReference>
<keyword evidence="15" id="KW-1185">Reference proteome</keyword>
<keyword evidence="7 11" id="KW-0238">DNA-binding</keyword>
<dbReference type="InterPro" id="IPR013088">
    <property type="entry name" value="Znf_NHR/GATA"/>
</dbReference>
<dbReference type="CDD" id="cd06960">
    <property type="entry name" value="NR_DBD_HNF4A"/>
    <property type="match status" value="1"/>
</dbReference>
<evidence type="ECO:0000256" key="7">
    <source>
        <dbReference type="ARBA" id="ARBA00023125"/>
    </source>
</evidence>
<feature type="domain" description="NR LBD" evidence="13">
    <location>
        <begin position="194"/>
        <end position="435"/>
    </location>
</feature>
<dbReference type="InterPro" id="IPR001723">
    <property type="entry name" value="Nuclear_hrmn_rcpt"/>
</dbReference>
<evidence type="ECO:0000256" key="5">
    <source>
        <dbReference type="ARBA" id="ARBA00022833"/>
    </source>
</evidence>
<name>A0AA36HF54_CYLNA</name>
<evidence type="ECO:0000256" key="9">
    <source>
        <dbReference type="ARBA" id="ARBA00023170"/>
    </source>
</evidence>
<comment type="similarity">
    <text evidence="2 11">Belongs to the nuclear hormone receptor family.</text>
</comment>
<dbReference type="InterPro" id="IPR049636">
    <property type="entry name" value="HNF4-like_DBD"/>
</dbReference>
<evidence type="ECO:0000256" key="4">
    <source>
        <dbReference type="ARBA" id="ARBA00022771"/>
    </source>
</evidence>
<dbReference type="CDD" id="cd06157">
    <property type="entry name" value="NR_LBD"/>
    <property type="match status" value="1"/>
</dbReference>
<dbReference type="Gene3D" id="1.10.565.10">
    <property type="entry name" value="Retinoid X Receptor"/>
    <property type="match status" value="1"/>
</dbReference>
<gene>
    <name evidence="14" type="ORF">CYNAS_LOCUS21010</name>
</gene>
<evidence type="ECO:0000256" key="1">
    <source>
        <dbReference type="ARBA" id="ARBA00004123"/>
    </source>
</evidence>
<dbReference type="SMART" id="SM00430">
    <property type="entry name" value="HOLI"/>
    <property type="match status" value="1"/>
</dbReference>
<dbReference type="GO" id="GO:0000978">
    <property type="term" value="F:RNA polymerase II cis-regulatory region sequence-specific DNA binding"/>
    <property type="evidence" value="ECO:0007669"/>
    <property type="project" value="InterPro"/>
</dbReference>
<dbReference type="EMBL" id="CATQJL010000326">
    <property type="protein sequence ID" value="CAJ0609027.1"/>
    <property type="molecule type" value="Genomic_DNA"/>
</dbReference>
<dbReference type="GO" id="GO:0008270">
    <property type="term" value="F:zinc ion binding"/>
    <property type="evidence" value="ECO:0007669"/>
    <property type="project" value="UniProtKB-KW"/>
</dbReference>
<dbReference type="GO" id="GO:0003700">
    <property type="term" value="F:DNA-binding transcription factor activity"/>
    <property type="evidence" value="ECO:0007669"/>
    <property type="project" value="InterPro"/>
</dbReference>
<comment type="subcellular location">
    <subcellularLocation>
        <location evidence="1 11">Nucleus</location>
    </subcellularLocation>
</comment>
<evidence type="ECO:0000256" key="6">
    <source>
        <dbReference type="ARBA" id="ARBA00023015"/>
    </source>
</evidence>
<dbReference type="PROSITE" id="PS51030">
    <property type="entry name" value="NUCLEAR_REC_DBD_2"/>
    <property type="match status" value="1"/>
</dbReference>
<dbReference type="SUPFAM" id="SSF48508">
    <property type="entry name" value="Nuclear receptor ligand-binding domain"/>
    <property type="match status" value="1"/>
</dbReference>
<dbReference type="Gene3D" id="3.30.50.10">
    <property type="entry name" value="Erythroid Transcription Factor GATA-1, subunit A"/>
    <property type="match status" value="1"/>
</dbReference>
<accession>A0AA36HF54</accession>
<dbReference type="AlphaFoldDB" id="A0AA36HF54"/>
<dbReference type="Pfam" id="PF00105">
    <property type="entry name" value="zf-C4"/>
    <property type="match status" value="1"/>
</dbReference>
<proteinExistence type="inferred from homology"/>
<sequence>MLNETDTLDTMGMLFYSMAALNGNLADHLQNQLSYTSLQNNCGDIKPYAPSPSYKRMAQRRKVPEGELCAVCSDLATGYHYGVASCNGCKTFFRRTIVSEQTFICQYNGNCDVNKNIRCACRHCRFNKCLAVGMDAKAIQNDRDRIGPTKKAKISSGSDEDQAITPHRLQDQVWDEIVEQLTQVEGLCQELRRCVIRDVSTVQQALSSPCLLFETPELTIDPSTVFKELYPASMNDIRMWNIREMRICIEWGKTFDAYQRLSHFDQFALVRNFAFAFNLLNRVFYSPDHGPDKIVFQNGAFIMRQPQQQVQLSGCRPIYTRQMDEIMLPFRRLQLSVSEFATFKAALFFNPDALDLSNQAKPEVYEERNKYLSALFTCITNKLGMAAGVQKYGSLLMMTASIQNILAQNEENMQVMELFKNWEVDPFVKELSALSQNGKSSESWEHLLRFPVQTSNEKESGYGNNDGMSVNSLQGFIKSVV</sequence>
<comment type="caution">
    <text evidence="14">The sequence shown here is derived from an EMBL/GenBank/DDBJ whole genome shotgun (WGS) entry which is preliminary data.</text>
</comment>
<evidence type="ECO:0000259" key="12">
    <source>
        <dbReference type="PROSITE" id="PS51030"/>
    </source>
</evidence>
<dbReference type="FunFam" id="3.30.50.10:FF:000030">
    <property type="entry name" value="Nuclear Hormone Receptor family"/>
    <property type="match status" value="1"/>
</dbReference>
<keyword evidence="4 11" id="KW-0863">Zinc-finger</keyword>
<evidence type="ECO:0000256" key="8">
    <source>
        <dbReference type="ARBA" id="ARBA00023163"/>
    </source>
</evidence>
<dbReference type="GO" id="GO:0005634">
    <property type="term" value="C:nucleus"/>
    <property type="evidence" value="ECO:0007669"/>
    <property type="project" value="UniProtKB-SubCell"/>
</dbReference>
<keyword evidence="3 11" id="KW-0479">Metal-binding</keyword>
<evidence type="ECO:0000259" key="13">
    <source>
        <dbReference type="PROSITE" id="PS51843"/>
    </source>
</evidence>
<evidence type="ECO:0000256" key="2">
    <source>
        <dbReference type="ARBA" id="ARBA00005993"/>
    </source>
</evidence>
<keyword evidence="5 11" id="KW-0862">Zinc</keyword>
<dbReference type="SUPFAM" id="SSF57716">
    <property type="entry name" value="Glucocorticoid receptor-like (DNA-binding domain)"/>
    <property type="match status" value="1"/>
</dbReference>
<reference evidence="14" key="1">
    <citation type="submission" date="2023-07" db="EMBL/GenBank/DDBJ databases">
        <authorList>
            <consortium name="CYATHOMIX"/>
        </authorList>
    </citation>
    <scope>NUCLEOTIDE SEQUENCE</scope>
    <source>
        <strain evidence="14">N/A</strain>
    </source>
</reference>
<dbReference type="InterPro" id="IPR000536">
    <property type="entry name" value="Nucl_hrmn_rcpt_lig-bd"/>
</dbReference>
<dbReference type="InterPro" id="IPR001628">
    <property type="entry name" value="Znf_hrmn_rcpt"/>
</dbReference>
<evidence type="ECO:0000256" key="3">
    <source>
        <dbReference type="ARBA" id="ARBA00022723"/>
    </source>
</evidence>
<dbReference type="PRINTS" id="PR00398">
    <property type="entry name" value="STRDHORMONER"/>
</dbReference>
<dbReference type="Pfam" id="PF00104">
    <property type="entry name" value="Hormone_recep"/>
    <property type="match status" value="1"/>
</dbReference>
<organism evidence="14 15">
    <name type="scientific">Cylicocyclus nassatus</name>
    <name type="common">Nematode worm</name>
    <dbReference type="NCBI Taxonomy" id="53992"/>
    <lineage>
        <taxon>Eukaryota</taxon>
        <taxon>Metazoa</taxon>
        <taxon>Ecdysozoa</taxon>
        <taxon>Nematoda</taxon>
        <taxon>Chromadorea</taxon>
        <taxon>Rhabditida</taxon>
        <taxon>Rhabditina</taxon>
        <taxon>Rhabditomorpha</taxon>
        <taxon>Strongyloidea</taxon>
        <taxon>Strongylidae</taxon>
        <taxon>Cylicocyclus</taxon>
    </lineage>
</organism>
<dbReference type="PRINTS" id="PR00047">
    <property type="entry name" value="STROIDFINGER"/>
</dbReference>
<evidence type="ECO:0000313" key="15">
    <source>
        <dbReference type="Proteomes" id="UP001176961"/>
    </source>
</evidence>
<evidence type="ECO:0000256" key="10">
    <source>
        <dbReference type="ARBA" id="ARBA00023242"/>
    </source>
</evidence>
<feature type="domain" description="Nuclear receptor" evidence="12">
    <location>
        <begin position="66"/>
        <end position="141"/>
    </location>
</feature>
<dbReference type="PROSITE" id="PS51843">
    <property type="entry name" value="NR_LBD"/>
    <property type="match status" value="1"/>
</dbReference>
<evidence type="ECO:0000256" key="11">
    <source>
        <dbReference type="RuleBase" id="RU004334"/>
    </source>
</evidence>
<protein>
    <submittedName>
        <fullName evidence="14">Uncharacterized protein</fullName>
    </submittedName>
</protein>